<feature type="compositionally biased region" description="Basic and acidic residues" evidence="3">
    <location>
        <begin position="24"/>
        <end position="36"/>
    </location>
</feature>
<evidence type="ECO:0000256" key="1">
    <source>
        <dbReference type="ARBA" id="ARBA00022884"/>
    </source>
</evidence>
<dbReference type="GO" id="GO:0003723">
    <property type="term" value="F:RNA binding"/>
    <property type="evidence" value="ECO:0007669"/>
    <property type="project" value="UniProtKB-UniRule"/>
</dbReference>
<dbReference type="InterPro" id="IPR012677">
    <property type="entry name" value="Nucleotide-bd_a/b_plait_sf"/>
</dbReference>
<sequence length="274" mass="30463">MDADESKMEHSSTNDDEEGEEEAETKPAKGDEKNDAEAEEEAEAEPETTLFVKNLNFETTDESLRAKFEAVGEVRSAVVSKKRDPSKPTSTLSMGFGFVQYFRRADAQRALKELQGDLLDGHSLELKLSHRESTAEAGGKRKTISLTDQGDSTKLLVRNLPFQASRKELQQLFGAFGELRSLRIPKKTGSGDAHRGFGFVDYLTKADAKRAFEALVHSTHLYGRRLVLEWAKSEETLGELREKTAEHFATGADRRAVGKAKRKIAEDLAVIDDD</sequence>
<feature type="domain" description="RRM" evidence="4">
    <location>
        <begin position="48"/>
        <end position="131"/>
    </location>
</feature>
<feature type="compositionally biased region" description="Acidic residues" evidence="3">
    <location>
        <begin position="37"/>
        <end position="46"/>
    </location>
</feature>
<dbReference type="SUPFAM" id="SSF54928">
    <property type="entry name" value="RNA-binding domain, RBD"/>
    <property type="match status" value="2"/>
</dbReference>
<dbReference type="InterPro" id="IPR034423">
    <property type="entry name" value="RBM19_RRM5"/>
</dbReference>
<keyword evidence="1 2" id="KW-0694">RNA-binding</keyword>
<dbReference type="AlphaFoldDB" id="A0A914X9K9"/>
<evidence type="ECO:0000313" key="5">
    <source>
        <dbReference type="Proteomes" id="UP000887566"/>
    </source>
</evidence>
<dbReference type="WBParaSite" id="PSAMB.scaffold699size43517.g8025.t1">
    <property type="protein sequence ID" value="PSAMB.scaffold699size43517.g8025.t1"/>
    <property type="gene ID" value="PSAMB.scaffold699size43517.g8025"/>
</dbReference>
<evidence type="ECO:0000259" key="4">
    <source>
        <dbReference type="PROSITE" id="PS50102"/>
    </source>
</evidence>
<evidence type="ECO:0000256" key="3">
    <source>
        <dbReference type="SAM" id="MobiDB-lite"/>
    </source>
</evidence>
<organism evidence="5 6">
    <name type="scientific">Plectus sambesii</name>
    <dbReference type="NCBI Taxonomy" id="2011161"/>
    <lineage>
        <taxon>Eukaryota</taxon>
        <taxon>Metazoa</taxon>
        <taxon>Ecdysozoa</taxon>
        <taxon>Nematoda</taxon>
        <taxon>Chromadorea</taxon>
        <taxon>Plectida</taxon>
        <taxon>Plectina</taxon>
        <taxon>Plectoidea</taxon>
        <taxon>Plectidae</taxon>
        <taxon>Plectus</taxon>
    </lineage>
</organism>
<dbReference type="InterPro" id="IPR034421">
    <property type="entry name" value="RBM19_RRM6"/>
</dbReference>
<dbReference type="Gene3D" id="3.30.70.330">
    <property type="match status" value="2"/>
</dbReference>
<feature type="domain" description="RRM" evidence="4">
    <location>
        <begin position="153"/>
        <end position="233"/>
    </location>
</feature>
<dbReference type="Proteomes" id="UP000887566">
    <property type="component" value="Unplaced"/>
</dbReference>
<feature type="compositionally biased region" description="Acidic residues" evidence="3">
    <location>
        <begin position="14"/>
        <end position="23"/>
    </location>
</feature>
<feature type="region of interest" description="Disordered" evidence="3">
    <location>
        <begin position="1"/>
        <end position="50"/>
    </location>
</feature>
<dbReference type="CDD" id="cd12571">
    <property type="entry name" value="RRM6_RBM19"/>
    <property type="match status" value="1"/>
</dbReference>
<accession>A0A914X9K9</accession>
<dbReference type="CDD" id="cd12318">
    <property type="entry name" value="RRM5_RBM19_like"/>
    <property type="match status" value="1"/>
</dbReference>
<dbReference type="PANTHER" id="PTHR10352">
    <property type="entry name" value="EUKARYOTIC TRANSLATION INITIATION FACTOR 3 SUBUNIT G"/>
    <property type="match status" value="1"/>
</dbReference>
<evidence type="ECO:0000313" key="6">
    <source>
        <dbReference type="WBParaSite" id="PSAMB.scaffold699size43517.g8025.t1"/>
    </source>
</evidence>
<evidence type="ECO:0000256" key="2">
    <source>
        <dbReference type="PROSITE-ProRule" id="PRU00176"/>
    </source>
</evidence>
<reference evidence="6" key="1">
    <citation type="submission" date="2022-11" db="UniProtKB">
        <authorList>
            <consortium name="WormBaseParasite"/>
        </authorList>
    </citation>
    <scope>IDENTIFICATION</scope>
</reference>
<dbReference type="SMART" id="SM00360">
    <property type="entry name" value="RRM"/>
    <property type="match status" value="2"/>
</dbReference>
<protein>
    <submittedName>
        <fullName evidence="6">RRM domain-containing protein</fullName>
    </submittedName>
</protein>
<dbReference type="InterPro" id="IPR000504">
    <property type="entry name" value="RRM_dom"/>
</dbReference>
<keyword evidence="5" id="KW-1185">Reference proteome</keyword>
<dbReference type="InterPro" id="IPR035979">
    <property type="entry name" value="RBD_domain_sf"/>
</dbReference>
<feature type="compositionally biased region" description="Basic and acidic residues" evidence="3">
    <location>
        <begin position="1"/>
        <end position="13"/>
    </location>
</feature>
<dbReference type="PROSITE" id="PS50102">
    <property type="entry name" value="RRM"/>
    <property type="match status" value="2"/>
</dbReference>
<dbReference type="Pfam" id="PF00076">
    <property type="entry name" value="RRM_1"/>
    <property type="match status" value="2"/>
</dbReference>
<name>A0A914X9K9_9BILA</name>
<proteinExistence type="predicted"/>